<dbReference type="Proteomes" id="UP000055702">
    <property type="component" value="Unassembled WGS sequence"/>
</dbReference>
<organism evidence="2">
    <name type="scientific">Shewanella frigidimarina</name>
    <dbReference type="NCBI Taxonomy" id="56812"/>
    <lineage>
        <taxon>Bacteria</taxon>
        <taxon>Pseudomonadati</taxon>
        <taxon>Pseudomonadota</taxon>
        <taxon>Gammaproteobacteria</taxon>
        <taxon>Alteromonadales</taxon>
        <taxon>Shewanellaceae</taxon>
        <taxon>Shewanella</taxon>
    </lineage>
</organism>
<comment type="caution">
    <text evidence="2">The sequence shown here is derived from an EMBL/GenBank/DDBJ whole genome shotgun (WGS) entry which is preliminary data.</text>
</comment>
<dbReference type="EMBL" id="LRDC01000028">
    <property type="protein sequence ID" value="KVX01240.1"/>
    <property type="molecule type" value="Genomic_DNA"/>
</dbReference>
<proteinExistence type="predicted"/>
<dbReference type="AlphaFoldDB" id="A0A125BEA9"/>
<dbReference type="PANTHER" id="PTHR30296">
    <property type="entry name" value="UNCHARACTERIZED PROTEIN YKGE"/>
    <property type="match status" value="1"/>
</dbReference>
<reference evidence="2 3" key="1">
    <citation type="submission" date="2016-01" db="EMBL/GenBank/DDBJ databases">
        <title>Draft genome of the antarctic isolate Shewanella frigidimarina Ag06-30.</title>
        <authorList>
            <person name="Parmeciano Di Noto G."/>
            <person name="Vazquez S."/>
            <person name="Mac Cormack W."/>
            <person name="Iriarte A."/>
            <person name="Quiroga C."/>
        </authorList>
    </citation>
    <scope>NUCLEOTIDE SEQUENCE [LARGE SCALE GENOMIC DNA]</scope>
    <source>
        <strain evidence="2 3">Ag06-30</strain>
    </source>
</reference>
<name>A0A125BEA9_SHEFR</name>
<feature type="domain" description="Cysteine-rich" evidence="1">
    <location>
        <begin position="3"/>
        <end position="83"/>
    </location>
</feature>
<gene>
    <name evidence="2" type="ORF">AWJ07_18575</name>
</gene>
<dbReference type="GO" id="GO:0016491">
    <property type="term" value="F:oxidoreductase activity"/>
    <property type="evidence" value="ECO:0007669"/>
    <property type="project" value="UniProtKB-ARBA"/>
</dbReference>
<accession>A0A125BEA9</accession>
<dbReference type="InterPro" id="IPR004017">
    <property type="entry name" value="Cys_rich_dom"/>
</dbReference>
<dbReference type="GO" id="GO:0005829">
    <property type="term" value="C:cytosol"/>
    <property type="evidence" value="ECO:0007669"/>
    <property type="project" value="TreeGrafter"/>
</dbReference>
<feature type="domain" description="Cysteine-rich" evidence="1">
    <location>
        <begin position="132"/>
        <end position="225"/>
    </location>
</feature>
<sequence length="248" mass="26814">MKIALFIPCLVNQMMPEVAIATLTLLEKLGHEVIFPAGQTCCGQPMTNSGCFDEAKNTTLKLLNAFKGVDCDAIVCPAASCLVAAKENFHEFDGSQEAQEVISKLYELTEFLHDIAPIKAFARPVAAKISMQMSCHGIRMLNLATPTEQMGKQRFNKVEAVLGNIAGLEIVYPARIDECCGFGGTFAVDEGAVSAKMGKDKAQAHAATGAKYVVGFDPSCLLHLDGMIRRQKLPIETRHIAQIINDAL</sequence>
<evidence type="ECO:0000313" key="2">
    <source>
        <dbReference type="EMBL" id="KVX01240.1"/>
    </source>
</evidence>
<evidence type="ECO:0000313" key="3">
    <source>
        <dbReference type="Proteomes" id="UP000055702"/>
    </source>
</evidence>
<protein>
    <recommendedName>
        <fullName evidence="1">Cysteine-rich domain-containing protein</fullName>
    </recommendedName>
</protein>
<dbReference type="RefSeq" id="WP_059746370.1">
    <property type="nucleotide sequence ID" value="NZ_JBOZPG010000002.1"/>
</dbReference>
<dbReference type="PANTHER" id="PTHR30296:SF0">
    <property type="entry name" value="LACTATE UTILIZATION PROTEIN A"/>
    <property type="match status" value="1"/>
</dbReference>
<evidence type="ECO:0000259" key="1">
    <source>
        <dbReference type="Pfam" id="PF02754"/>
    </source>
</evidence>
<dbReference type="Pfam" id="PF02754">
    <property type="entry name" value="CCG"/>
    <property type="match status" value="2"/>
</dbReference>